<feature type="transmembrane region" description="Helical" evidence="4">
    <location>
        <begin position="231"/>
        <end position="250"/>
    </location>
</feature>
<evidence type="ECO:0000256" key="3">
    <source>
        <dbReference type="ARBA" id="ARBA00023136"/>
    </source>
</evidence>
<evidence type="ECO:0000259" key="5">
    <source>
        <dbReference type="PROSITE" id="PS50850"/>
    </source>
</evidence>
<gene>
    <name evidence="6" type="ORF">C7S18_21625</name>
</gene>
<name>A0A2P1PZF2_9GAMM</name>
<dbReference type="CDD" id="cd17370">
    <property type="entry name" value="MFS_MJ1317_like"/>
    <property type="match status" value="1"/>
</dbReference>
<reference evidence="6 7" key="2">
    <citation type="submission" date="2018-03" db="EMBL/GenBank/DDBJ databases">
        <authorList>
            <person name="Keele B.F."/>
        </authorList>
    </citation>
    <scope>NUCLEOTIDE SEQUENCE [LARGE SCALE GENOMIC DNA]</scope>
    <source>
        <strain evidence="6 7">D13</strain>
    </source>
</reference>
<keyword evidence="7" id="KW-1185">Reference proteome</keyword>
<dbReference type="PANTHER" id="PTHR23518">
    <property type="entry name" value="C-METHYLTRANSFERASE"/>
    <property type="match status" value="1"/>
</dbReference>
<evidence type="ECO:0000256" key="1">
    <source>
        <dbReference type="ARBA" id="ARBA00022692"/>
    </source>
</evidence>
<dbReference type="PROSITE" id="PS50850">
    <property type="entry name" value="MFS"/>
    <property type="match status" value="1"/>
</dbReference>
<dbReference type="KEGG" id="xba:C7S18_21625"/>
<dbReference type="OrthoDB" id="9803985at2"/>
<dbReference type="InterPro" id="IPR036259">
    <property type="entry name" value="MFS_trans_sf"/>
</dbReference>
<sequence length="379" mass="39883">MVSLLTDVSSELVHALLPLLLVGSLGVSMLMLGLIEGLSEGTASIVKLFAGAISDRFRRRKPLIVVGYGLSALTKLVFPLAGSAASVLTARLFDRFGKGIRGAPRDALIADVTPEAQRGAAYGLRQSLDTVGAVIGPVAALGLMFWLGVVQHALWFAAIPGLLAVMVLVVFVREPEQIGAPAGKRFSLRDWRQLGKPLWQVLALCTILGLARFGEGFLVIQGRDVGLGDRFAPLTLVLMSLVFTLLAYPVGLLADRWPRMRLLMLSVLMLLAADVALALAPNLYVFGLGIALWGAHLGFSQGVLSAMLADVAPKALRGTAFGVFHLLSGLSAIAASVLAGWVWQRFGAPVMFAVAGGLSLLALLVAAVMRPTATAVSST</sequence>
<dbReference type="SUPFAM" id="SSF103473">
    <property type="entry name" value="MFS general substrate transporter"/>
    <property type="match status" value="1"/>
</dbReference>
<evidence type="ECO:0000313" key="6">
    <source>
        <dbReference type="EMBL" id="AVQ00220.1"/>
    </source>
</evidence>
<keyword evidence="3 4" id="KW-0472">Membrane</keyword>
<feature type="transmembrane region" description="Helical" evidence="4">
    <location>
        <begin position="290"/>
        <end position="309"/>
    </location>
</feature>
<protein>
    <submittedName>
        <fullName evidence="6">MFS transporter</fullName>
    </submittedName>
</protein>
<dbReference type="PANTHER" id="PTHR23518:SF2">
    <property type="entry name" value="MAJOR FACILITATOR SUPERFAMILY TRANSPORTER"/>
    <property type="match status" value="1"/>
</dbReference>
<evidence type="ECO:0000313" key="7">
    <source>
        <dbReference type="Proteomes" id="UP000241074"/>
    </source>
</evidence>
<dbReference type="Gene3D" id="1.20.1250.20">
    <property type="entry name" value="MFS general substrate transporter like domains"/>
    <property type="match status" value="2"/>
</dbReference>
<feature type="transmembrane region" description="Helical" evidence="4">
    <location>
        <begin position="128"/>
        <end position="147"/>
    </location>
</feature>
<dbReference type="Proteomes" id="UP000241074">
    <property type="component" value="Chromosome"/>
</dbReference>
<dbReference type="InterPro" id="IPR011701">
    <property type="entry name" value="MFS"/>
</dbReference>
<feature type="transmembrane region" description="Helical" evidence="4">
    <location>
        <begin position="349"/>
        <end position="369"/>
    </location>
</feature>
<keyword evidence="2 4" id="KW-1133">Transmembrane helix</keyword>
<feature type="transmembrane region" description="Helical" evidence="4">
    <location>
        <begin position="153"/>
        <end position="173"/>
    </location>
</feature>
<evidence type="ECO:0000256" key="4">
    <source>
        <dbReference type="SAM" id="Phobius"/>
    </source>
</evidence>
<proteinExistence type="predicted"/>
<feature type="transmembrane region" description="Helical" evidence="4">
    <location>
        <begin position="262"/>
        <end position="284"/>
    </location>
</feature>
<feature type="transmembrane region" description="Helical" evidence="4">
    <location>
        <begin position="194"/>
        <end position="211"/>
    </location>
</feature>
<dbReference type="InterPro" id="IPR020846">
    <property type="entry name" value="MFS_dom"/>
</dbReference>
<reference evidence="6 7" key="1">
    <citation type="submission" date="2018-03" db="EMBL/GenBank/DDBJ databases">
        <title>Ahniella affigens gen. nov., sp. nov., a gammaproteobacterium isolated from sandy soil near a stream.</title>
        <authorList>
            <person name="Ko Y."/>
            <person name="Kim J.-H."/>
        </authorList>
    </citation>
    <scope>NUCLEOTIDE SEQUENCE [LARGE SCALE GENOMIC DNA]</scope>
    <source>
        <strain evidence="6 7">D13</strain>
    </source>
</reference>
<evidence type="ECO:0000256" key="2">
    <source>
        <dbReference type="ARBA" id="ARBA00022989"/>
    </source>
</evidence>
<accession>A0A2P1PZF2</accession>
<feature type="transmembrane region" description="Helical" evidence="4">
    <location>
        <begin position="321"/>
        <end position="343"/>
    </location>
</feature>
<dbReference type="GO" id="GO:0022857">
    <property type="term" value="F:transmembrane transporter activity"/>
    <property type="evidence" value="ECO:0007669"/>
    <property type="project" value="InterPro"/>
</dbReference>
<dbReference type="EMBL" id="CP027860">
    <property type="protein sequence ID" value="AVQ00220.1"/>
    <property type="molecule type" value="Genomic_DNA"/>
</dbReference>
<dbReference type="AlphaFoldDB" id="A0A2P1PZF2"/>
<feature type="transmembrane region" description="Helical" evidence="4">
    <location>
        <begin position="12"/>
        <end position="35"/>
    </location>
</feature>
<organism evidence="6 7">
    <name type="scientific">Ahniella affigens</name>
    <dbReference type="NCBI Taxonomy" id="2021234"/>
    <lineage>
        <taxon>Bacteria</taxon>
        <taxon>Pseudomonadati</taxon>
        <taxon>Pseudomonadota</taxon>
        <taxon>Gammaproteobacteria</taxon>
        <taxon>Lysobacterales</taxon>
        <taxon>Rhodanobacteraceae</taxon>
        <taxon>Ahniella</taxon>
    </lineage>
</organism>
<dbReference type="Pfam" id="PF07690">
    <property type="entry name" value="MFS_1"/>
    <property type="match status" value="2"/>
</dbReference>
<keyword evidence="1 4" id="KW-0812">Transmembrane</keyword>
<feature type="domain" description="Major facilitator superfamily (MFS) profile" evidence="5">
    <location>
        <begin position="1"/>
        <end position="374"/>
    </location>
</feature>